<dbReference type="PANTHER" id="PTHR44167:SF30">
    <property type="entry name" value="PHOSPHORYLASE KINASE"/>
    <property type="match status" value="1"/>
</dbReference>
<evidence type="ECO:0000313" key="2">
    <source>
        <dbReference type="EMBL" id="KAK8837044.1"/>
    </source>
</evidence>
<dbReference type="Pfam" id="PF00069">
    <property type="entry name" value="Pkinase"/>
    <property type="match status" value="1"/>
</dbReference>
<keyword evidence="3" id="KW-1185">Reference proteome</keyword>
<sequence>MSVHSYPPSIIATINEQQSEYRILRLINEDEKDFSQNAVFYGYRIVKPSVNDKNKSIIQPQSGEIFAFKLLEVSKMDKDKYTRIHNTLHLFSDDPRVIQNQKVHIIRCKFNKYILIPTKYYPKKDLYEYIFYTSSNQIAKSDIIRIATFQALHILILLKKRNIVHNDFKFENLMVTEEPIPIQPHFPFYILVFDFDESEEVPENGKAKIIAGTTIFNPPEVQKGLPHDYSTDIWSLGVNIYYYFCYNLPFGIIPGDSPDTIYEKQSLLRNDLFKPQSIPEDAFECIYQMLQFEPEDRITPEEALQLKWFEGLSPIVPMRVDSFDTKSETNNETI</sequence>
<dbReference type="InterPro" id="IPR000719">
    <property type="entry name" value="Prot_kinase_dom"/>
</dbReference>
<proteinExistence type="predicted"/>
<evidence type="ECO:0000313" key="3">
    <source>
        <dbReference type="Proteomes" id="UP001470230"/>
    </source>
</evidence>
<dbReference type="SMART" id="SM00220">
    <property type="entry name" value="S_TKc"/>
    <property type="match status" value="1"/>
</dbReference>
<organism evidence="2 3">
    <name type="scientific">Tritrichomonas musculus</name>
    <dbReference type="NCBI Taxonomy" id="1915356"/>
    <lineage>
        <taxon>Eukaryota</taxon>
        <taxon>Metamonada</taxon>
        <taxon>Parabasalia</taxon>
        <taxon>Tritrichomonadida</taxon>
        <taxon>Tritrichomonadidae</taxon>
        <taxon>Tritrichomonas</taxon>
    </lineage>
</organism>
<dbReference type="PROSITE" id="PS00108">
    <property type="entry name" value="PROTEIN_KINASE_ST"/>
    <property type="match status" value="1"/>
</dbReference>
<accession>A0ABR2GSX3</accession>
<feature type="domain" description="Protein kinase" evidence="1">
    <location>
        <begin position="21"/>
        <end position="309"/>
    </location>
</feature>
<gene>
    <name evidence="2" type="ORF">M9Y10_037090</name>
</gene>
<dbReference type="Gene3D" id="1.10.510.10">
    <property type="entry name" value="Transferase(Phosphotransferase) domain 1"/>
    <property type="match status" value="1"/>
</dbReference>
<comment type="caution">
    <text evidence="2">The sequence shown here is derived from an EMBL/GenBank/DDBJ whole genome shotgun (WGS) entry which is preliminary data.</text>
</comment>
<reference evidence="2 3" key="1">
    <citation type="submission" date="2024-04" db="EMBL/GenBank/DDBJ databases">
        <title>Tritrichomonas musculus Genome.</title>
        <authorList>
            <person name="Alves-Ferreira E."/>
            <person name="Grigg M."/>
            <person name="Lorenzi H."/>
            <person name="Galac M."/>
        </authorList>
    </citation>
    <scope>NUCLEOTIDE SEQUENCE [LARGE SCALE GENOMIC DNA]</scope>
    <source>
        <strain evidence="2 3">EAF2021</strain>
    </source>
</reference>
<dbReference type="PROSITE" id="PS50011">
    <property type="entry name" value="PROTEIN_KINASE_DOM"/>
    <property type="match status" value="1"/>
</dbReference>
<dbReference type="EMBL" id="JAPFFF010000062">
    <property type="protein sequence ID" value="KAK8837044.1"/>
    <property type="molecule type" value="Genomic_DNA"/>
</dbReference>
<dbReference type="InterPro" id="IPR011009">
    <property type="entry name" value="Kinase-like_dom_sf"/>
</dbReference>
<protein>
    <recommendedName>
        <fullName evidence="1">Protein kinase domain-containing protein</fullName>
    </recommendedName>
</protein>
<name>A0ABR2GSX3_9EUKA</name>
<evidence type="ECO:0000259" key="1">
    <source>
        <dbReference type="PROSITE" id="PS50011"/>
    </source>
</evidence>
<dbReference type="PANTHER" id="PTHR44167">
    <property type="entry name" value="OVARIAN-SPECIFIC SERINE/THREONINE-PROTEIN KINASE LOK-RELATED"/>
    <property type="match status" value="1"/>
</dbReference>
<dbReference type="Proteomes" id="UP001470230">
    <property type="component" value="Unassembled WGS sequence"/>
</dbReference>
<dbReference type="InterPro" id="IPR008271">
    <property type="entry name" value="Ser/Thr_kinase_AS"/>
</dbReference>
<dbReference type="SUPFAM" id="SSF56112">
    <property type="entry name" value="Protein kinase-like (PK-like)"/>
    <property type="match status" value="1"/>
</dbReference>